<organism evidence="4 5">
    <name type="scientific">Coffea arabica</name>
    <name type="common">Arabian coffee</name>
    <dbReference type="NCBI Taxonomy" id="13443"/>
    <lineage>
        <taxon>Eukaryota</taxon>
        <taxon>Viridiplantae</taxon>
        <taxon>Streptophyta</taxon>
        <taxon>Embryophyta</taxon>
        <taxon>Tracheophyta</taxon>
        <taxon>Spermatophyta</taxon>
        <taxon>Magnoliopsida</taxon>
        <taxon>eudicotyledons</taxon>
        <taxon>Gunneridae</taxon>
        <taxon>Pentapetalae</taxon>
        <taxon>asterids</taxon>
        <taxon>lamiids</taxon>
        <taxon>Gentianales</taxon>
        <taxon>Rubiaceae</taxon>
        <taxon>Ixoroideae</taxon>
        <taxon>Gardenieae complex</taxon>
        <taxon>Bertiereae - Coffeeae clade</taxon>
        <taxon>Coffeeae</taxon>
        <taxon>Coffea</taxon>
    </lineage>
</organism>
<dbReference type="GeneID" id="140006999"/>
<dbReference type="InterPro" id="IPR041569">
    <property type="entry name" value="AAA_lid_3"/>
</dbReference>
<dbReference type="PROSITE" id="PS00674">
    <property type="entry name" value="AAA"/>
    <property type="match status" value="1"/>
</dbReference>
<dbReference type="SUPFAM" id="SSF52540">
    <property type="entry name" value="P-loop containing nucleoside triphosphate hydrolases"/>
    <property type="match status" value="1"/>
</dbReference>
<dbReference type="InterPro" id="IPR003960">
    <property type="entry name" value="ATPase_AAA_CS"/>
</dbReference>
<proteinExistence type="inferred from homology"/>
<dbReference type="PANTHER" id="PTHR23077">
    <property type="entry name" value="AAA-FAMILY ATPASE"/>
    <property type="match status" value="1"/>
</dbReference>
<dbReference type="InterPro" id="IPR027417">
    <property type="entry name" value="P-loop_NTPase"/>
</dbReference>
<dbReference type="Proteomes" id="UP001652660">
    <property type="component" value="Chromosome 5e"/>
</dbReference>
<gene>
    <name evidence="5" type="primary">LOC140006999</name>
</gene>
<keyword evidence="1" id="KW-0547">Nucleotide-binding</keyword>
<evidence type="ECO:0000313" key="5">
    <source>
        <dbReference type="RefSeq" id="XP_071905773.1"/>
    </source>
</evidence>
<comment type="similarity">
    <text evidence="1">Belongs to the AAA ATPase family.</text>
</comment>
<evidence type="ECO:0000313" key="4">
    <source>
        <dbReference type="Proteomes" id="UP001652660"/>
    </source>
</evidence>
<dbReference type="RefSeq" id="XP_071905773.1">
    <property type="nucleotide sequence ID" value="XM_072049672.1"/>
</dbReference>
<feature type="domain" description="ATPase AAA-type core" evidence="2">
    <location>
        <begin position="1"/>
        <end position="39"/>
    </location>
</feature>
<accession>A0ABM4UEQ6</accession>
<reference evidence="5" key="1">
    <citation type="submission" date="2025-08" db="UniProtKB">
        <authorList>
            <consortium name="RefSeq"/>
        </authorList>
    </citation>
    <scope>IDENTIFICATION</scope>
    <source>
        <tissue evidence="5">Leaves</tissue>
    </source>
</reference>
<evidence type="ECO:0000259" key="2">
    <source>
        <dbReference type="Pfam" id="PF00004"/>
    </source>
</evidence>
<evidence type="ECO:0000259" key="3">
    <source>
        <dbReference type="Pfam" id="PF17862"/>
    </source>
</evidence>
<dbReference type="Gene3D" id="3.40.50.300">
    <property type="entry name" value="P-loop containing nucleotide triphosphate hydrolases"/>
    <property type="match status" value="1"/>
</dbReference>
<dbReference type="Gene3D" id="1.10.8.60">
    <property type="match status" value="1"/>
</dbReference>
<name>A0ABM4UEQ6_COFAR</name>
<keyword evidence="4" id="KW-1185">Reference proteome</keyword>
<evidence type="ECO:0000256" key="1">
    <source>
        <dbReference type="RuleBase" id="RU003651"/>
    </source>
</evidence>
<dbReference type="InterPro" id="IPR003959">
    <property type="entry name" value="ATPase_AAA_core"/>
</dbReference>
<sequence length="139" mass="15764">MDGLEQAKGILVLAATNRPHAIDAALMRPRRFDLVLYVPPPDLEARYEILRVHTHCMKVDPDVDLRQITADTELFTGAELEVLCKEAGIVALREDISATLVCSRHFQTVRNSLKPAYKRGYQFVFLIHEKSLIEVFCSI</sequence>
<feature type="domain" description="AAA ATPase AAA+ lid" evidence="3">
    <location>
        <begin position="62"/>
        <end position="107"/>
    </location>
</feature>
<keyword evidence="1" id="KW-0067">ATP-binding</keyword>
<dbReference type="PANTHER" id="PTHR23077:SF117">
    <property type="entry name" value="AAA+ ATPASE DOMAIN-CONTAINING PROTEIN"/>
    <property type="match status" value="1"/>
</dbReference>
<dbReference type="Pfam" id="PF00004">
    <property type="entry name" value="AAA"/>
    <property type="match status" value="1"/>
</dbReference>
<dbReference type="InterPro" id="IPR050168">
    <property type="entry name" value="AAA_ATPase_domain"/>
</dbReference>
<dbReference type="Pfam" id="PF17862">
    <property type="entry name" value="AAA_lid_3"/>
    <property type="match status" value="1"/>
</dbReference>
<protein>
    <submittedName>
        <fullName evidence="5">Cell division control protein 48 homolog B-like</fullName>
    </submittedName>
</protein>